<dbReference type="InterPro" id="IPR050665">
    <property type="entry name" value="Cytochrome_P450_Monooxygen"/>
</dbReference>
<dbReference type="Gene3D" id="1.10.630.10">
    <property type="entry name" value="Cytochrome P450"/>
    <property type="match status" value="1"/>
</dbReference>
<evidence type="ECO:0000256" key="4">
    <source>
        <dbReference type="ARBA" id="ARBA00022692"/>
    </source>
</evidence>
<keyword evidence="3 11" id="KW-0349">Heme</keyword>
<keyword evidence="6" id="KW-1133">Transmembrane helix</keyword>
<keyword evidence="9 11" id="KW-0503">Monooxygenase</keyword>
<dbReference type="GO" id="GO:0005506">
    <property type="term" value="F:iron ion binding"/>
    <property type="evidence" value="ECO:0007669"/>
    <property type="project" value="InterPro"/>
</dbReference>
<organism evidence="12 13">
    <name type="scientific">Ficus carica</name>
    <name type="common">Common fig</name>
    <dbReference type="NCBI Taxonomy" id="3494"/>
    <lineage>
        <taxon>Eukaryota</taxon>
        <taxon>Viridiplantae</taxon>
        <taxon>Streptophyta</taxon>
        <taxon>Embryophyta</taxon>
        <taxon>Tracheophyta</taxon>
        <taxon>Spermatophyta</taxon>
        <taxon>Magnoliopsida</taxon>
        <taxon>eudicotyledons</taxon>
        <taxon>Gunneridae</taxon>
        <taxon>Pentapetalae</taxon>
        <taxon>rosids</taxon>
        <taxon>fabids</taxon>
        <taxon>Rosales</taxon>
        <taxon>Moraceae</taxon>
        <taxon>Ficeae</taxon>
        <taxon>Ficus</taxon>
    </lineage>
</organism>
<dbReference type="EMBL" id="BTGU01000059">
    <property type="protein sequence ID" value="GMN55784.1"/>
    <property type="molecule type" value="Genomic_DNA"/>
</dbReference>
<evidence type="ECO:0000256" key="2">
    <source>
        <dbReference type="ARBA" id="ARBA00010617"/>
    </source>
</evidence>
<keyword evidence="8 11" id="KW-0408">Iron</keyword>
<evidence type="ECO:0000256" key="1">
    <source>
        <dbReference type="ARBA" id="ARBA00004167"/>
    </source>
</evidence>
<accession>A0AA88AHR9</accession>
<evidence type="ECO:0000256" key="9">
    <source>
        <dbReference type="ARBA" id="ARBA00023033"/>
    </source>
</evidence>
<comment type="subcellular location">
    <subcellularLocation>
        <location evidence="1">Membrane</location>
        <topology evidence="1">Single-pass membrane protein</topology>
    </subcellularLocation>
</comment>
<dbReference type="GO" id="GO:0016020">
    <property type="term" value="C:membrane"/>
    <property type="evidence" value="ECO:0007669"/>
    <property type="project" value="UniProtKB-SubCell"/>
</dbReference>
<dbReference type="InterPro" id="IPR001128">
    <property type="entry name" value="Cyt_P450"/>
</dbReference>
<sequence>MFVLRKALQDIQLKDILVPKGMHIQIPIPILHQNTNLLRHDAHQFKPERSEDGILGACKLAKTFIPFGLGTRICVGQYMAMIER</sequence>
<comment type="similarity">
    <text evidence="2 11">Belongs to the cytochrome P450 family.</text>
</comment>
<dbReference type="GO" id="GO:0016705">
    <property type="term" value="F:oxidoreductase activity, acting on paired donors, with incorporation or reduction of molecular oxygen"/>
    <property type="evidence" value="ECO:0007669"/>
    <property type="project" value="InterPro"/>
</dbReference>
<evidence type="ECO:0000256" key="8">
    <source>
        <dbReference type="ARBA" id="ARBA00023004"/>
    </source>
</evidence>
<evidence type="ECO:0000313" key="12">
    <source>
        <dbReference type="EMBL" id="GMN55784.1"/>
    </source>
</evidence>
<evidence type="ECO:0008006" key="14">
    <source>
        <dbReference type="Google" id="ProtNLM"/>
    </source>
</evidence>
<evidence type="ECO:0000256" key="6">
    <source>
        <dbReference type="ARBA" id="ARBA00022989"/>
    </source>
</evidence>
<dbReference type="Proteomes" id="UP001187192">
    <property type="component" value="Unassembled WGS sequence"/>
</dbReference>
<dbReference type="SUPFAM" id="SSF48264">
    <property type="entry name" value="Cytochrome P450"/>
    <property type="match status" value="1"/>
</dbReference>
<dbReference type="PANTHER" id="PTHR24282:SF26">
    <property type="entry name" value="CYTOCHROME P450"/>
    <property type="match status" value="1"/>
</dbReference>
<dbReference type="Pfam" id="PF00067">
    <property type="entry name" value="p450"/>
    <property type="match status" value="1"/>
</dbReference>
<proteinExistence type="inferred from homology"/>
<evidence type="ECO:0000256" key="5">
    <source>
        <dbReference type="ARBA" id="ARBA00022723"/>
    </source>
</evidence>
<dbReference type="Gramene" id="FCD_00018991-RA">
    <property type="protein sequence ID" value="FCD_00018991-RA:cds"/>
    <property type="gene ID" value="FCD_00018991"/>
</dbReference>
<keyword evidence="10" id="KW-0472">Membrane</keyword>
<dbReference type="AlphaFoldDB" id="A0AA88AHR9"/>
<dbReference type="PANTHER" id="PTHR24282">
    <property type="entry name" value="CYTOCHROME P450 FAMILY MEMBER"/>
    <property type="match status" value="1"/>
</dbReference>
<evidence type="ECO:0000256" key="10">
    <source>
        <dbReference type="ARBA" id="ARBA00023136"/>
    </source>
</evidence>
<dbReference type="InterPro" id="IPR017972">
    <property type="entry name" value="Cyt_P450_CS"/>
</dbReference>
<keyword evidence="5 11" id="KW-0479">Metal-binding</keyword>
<evidence type="ECO:0000256" key="7">
    <source>
        <dbReference type="ARBA" id="ARBA00023002"/>
    </source>
</evidence>
<evidence type="ECO:0000256" key="11">
    <source>
        <dbReference type="RuleBase" id="RU000461"/>
    </source>
</evidence>
<reference evidence="12" key="1">
    <citation type="submission" date="2023-07" db="EMBL/GenBank/DDBJ databases">
        <title>draft genome sequence of fig (Ficus carica).</title>
        <authorList>
            <person name="Takahashi T."/>
            <person name="Nishimura K."/>
        </authorList>
    </citation>
    <scope>NUCLEOTIDE SEQUENCE</scope>
</reference>
<dbReference type="GO" id="GO:0004497">
    <property type="term" value="F:monooxygenase activity"/>
    <property type="evidence" value="ECO:0007669"/>
    <property type="project" value="UniProtKB-KW"/>
</dbReference>
<name>A0AA88AHR9_FICCA</name>
<keyword evidence="13" id="KW-1185">Reference proteome</keyword>
<dbReference type="InterPro" id="IPR036396">
    <property type="entry name" value="Cyt_P450_sf"/>
</dbReference>
<dbReference type="PROSITE" id="PS00086">
    <property type="entry name" value="CYTOCHROME_P450"/>
    <property type="match status" value="1"/>
</dbReference>
<dbReference type="GO" id="GO:0020037">
    <property type="term" value="F:heme binding"/>
    <property type="evidence" value="ECO:0007669"/>
    <property type="project" value="InterPro"/>
</dbReference>
<keyword evidence="7 11" id="KW-0560">Oxidoreductase</keyword>
<evidence type="ECO:0000256" key="3">
    <source>
        <dbReference type="ARBA" id="ARBA00022617"/>
    </source>
</evidence>
<keyword evidence="4" id="KW-0812">Transmembrane</keyword>
<evidence type="ECO:0000313" key="13">
    <source>
        <dbReference type="Proteomes" id="UP001187192"/>
    </source>
</evidence>
<gene>
    <name evidence="12" type="ORF">TIFTF001_024910</name>
</gene>
<protein>
    <recommendedName>
        <fullName evidence="14">Cytochrome P450</fullName>
    </recommendedName>
</protein>
<comment type="caution">
    <text evidence="12">The sequence shown here is derived from an EMBL/GenBank/DDBJ whole genome shotgun (WGS) entry which is preliminary data.</text>
</comment>